<dbReference type="CDD" id="cd01065">
    <property type="entry name" value="NAD_bind_Shikimate_DH"/>
    <property type="match status" value="1"/>
</dbReference>
<evidence type="ECO:0000256" key="1">
    <source>
        <dbReference type="ARBA" id="ARBA00004871"/>
    </source>
</evidence>
<evidence type="ECO:0000256" key="7">
    <source>
        <dbReference type="ARBA" id="ARBA00049442"/>
    </source>
</evidence>
<dbReference type="EC" id="1.1.1.25" evidence="2 8"/>
<keyword evidence="5 8" id="KW-0560">Oxidoreductase</keyword>
<feature type="binding site" evidence="8">
    <location>
        <begin position="125"/>
        <end position="129"/>
    </location>
    <ligand>
        <name>NADP(+)</name>
        <dbReference type="ChEBI" id="CHEBI:58349"/>
    </ligand>
</feature>
<dbReference type="Gene3D" id="3.40.50.720">
    <property type="entry name" value="NAD(P)-binding Rossmann-like Domain"/>
    <property type="match status" value="1"/>
</dbReference>
<accession>A0A7X2MWV5</accession>
<feature type="binding site" evidence="8">
    <location>
        <position position="232"/>
    </location>
    <ligand>
        <name>NADP(+)</name>
        <dbReference type="ChEBI" id="CHEBI:58349"/>
    </ligand>
</feature>
<evidence type="ECO:0000259" key="9">
    <source>
        <dbReference type="Pfam" id="PF01488"/>
    </source>
</evidence>
<dbReference type="NCBIfam" id="TIGR00507">
    <property type="entry name" value="aroE"/>
    <property type="match status" value="1"/>
</dbReference>
<gene>
    <name evidence="8 11" type="primary">aroE</name>
    <name evidence="11" type="ORF">FYJ33_03825</name>
</gene>
<evidence type="ECO:0000259" key="10">
    <source>
        <dbReference type="Pfam" id="PF08501"/>
    </source>
</evidence>
<dbReference type="GO" id="GO:0009073">
    <property type="term" value="P:aromatic amino acid family biosynthetic process"/>
    <property type="evidence" value="ECO:0007669"/>
    <property type="project" value="UniProtKB-KW"/>
</dbReference>
<evidence type="ECO:0000256" key="8">
    <source>
        <dbReference type="HAMAP-Rule" id="MF_00222"/>
    </source>
</evidence>
<feature type="binding site" evidence="8">
    <location>
        <position position="86"/>
    </location>
    <ligand>
        <name>shikimate</name>
        <dbReference type="ChEBI" id="CHEBI:36208"/>
    </ligand>
</feature>
<dbReference type="GO" id="GO:0050661">
    <property type="term" value="F:NADP binding"/>
    <property type="evidence" value="ECO:0007669"/>
    <property type="project" value="InterPro"/>
</dbReference>
<comment type="caution">
    <text evidence="11">The sequence shown here is derived from an EMBL/GenBank/DDBJ whole genome shotgun (WGS) entry which is preliminary data.</text>
</comment>
<protein>
    <recommendedName>
        <fullName evidence="2 8">Shikimate dehydrogenase (NADP(+))</fullName>
        <shortName evidence="8">SDH</shortName>
        <ecNumber evidence="2 8">1.1.1.25</ecNumber>
    </recommendedName>
</protein>
<keyword evidence="4 8" id="KW-0521">NADP</keyword>
<dbReference type="PANTHER" id="PTHR21089:SF1">
    <property type="entry name" value="BIFUNCTIONAL 3-DEHYDROQUINATE DEHYDRATASE_SHIKIMATE DEHYDROGENASE, CHLOROPLASTIC"/>
    <property type="match status" value="1"/>
</dbReference>
<dbReference type="SUPFAM" id="SSF53223">
    <property type="entry name" value="Aminoacid dehydrogenase-like, N-terminal domain"/>
    <property type="match status" value="1"/>
</dbReference>
<organism evidence="11 12">
    <name type="scientific">Inconstantimicrobium porci</name>
    <dbReference type="NCBI Taxonomy" id="2652291"/>
    <lineage>
        <taxon>Bacteria</taxon>
        <taxon>Bacillati</taxon>
        <taxon>Bacillota</taxon>
        <taxon>Clostridia</taxon>
        <taxon>Eubacteriales</taxon>
        <taxon>Clostridiaceae</taxon>
        <taxon>Inconstantimicrobium</taxon>
    </lineage>
</organism>
<dbReference type="InterPro" id="IPR022893">
    <property type="entry name" value="Shikimate_DH_fam"/>
</dbReference>
<comment type="caution">
    <text evidence="8">Lacks conserved residue(s) required for the propagation of feature annotation.</text>
</comment>
<feature type="binding site" evidence="8">
    <location>
        <begin position="14"/>
        <end position="16"/>
    </location>
    <ligand>
        <name>shikimate</name>
        <dbReference type="ChEBI" id="CHEBI:36208"/>
    </ligand>
</feature>
<name>A0A7X2MWV5_9CLOT</name>
<evidence type="ECO:0000313" key="11">
    <source>
        <dbReference type="EMBL" id="MSR90563.1"/>
    </source>
</evidence>
<dbReference type="InterPro" id="IPR011342">
    <property type="entry name" value="Shikimate_DH"/>
</dbReference>
<feature type="active site" description="Proton acceptor" evidence="8">
    <location>
        <position position="65"/>
    </location>
</feature>
<dbReference type="EMBL" id="VULX01000003">
    <property type="protein sequence ID" value="MSR90563.1"/>
    <property type="molecule type" value="Genomic_DNA"/>
</dbReference>
<comment type="subunit">
    <text evidence="8">Homodimer.</text>
</comment>
<keyword evidence="6 8" id="KW-0057">Aromatic amino acid biosynthesis</keyword>
<dbReference type="Pfam" id="PF01488">
    <property type="entry name" value="Shikimate_DH"/>
    <property type="match status" value="1"/>
</dbReference>
<evidence type="ECO:0000256" key="6">
    <source>
        <dbReference type="ARBA" id="ARBA00023141"/>
    </source>
</evidence>
<proteinExistence type="inferred from homology"/>
<comment type="function">
    <text evidence="8">Involved in the biosynthesis of the chorismate, which leads to the biosynthesis of aromatic amino acids. Catalyzes the reversible NADPH linked reduction of 3-dehydroshikimate (DHSA) to yield shikimate (SA).</text>
</comment>
<dbReference type="GO" id="GO:0019632">
    <property type="term" value="P:shikimate metabolic process"/>
    <property type="evidence" value="ECO:0007669"/>
    <property type="project" value="InterPro"/>
</dbReference>
<dbReference type="PANTHER" id="PTHR21089">
    <property type="entry name" value="SHIKIMATE DEHYDROGENASE"/>
    <property type="match status" value="1"/>
</dbReference>
<dbReference type="InterPro" id="IPR036291">
    <property type="entry name" value="NAD(P)-bd_dom_sf"/>
</dbReference>
<comment type="similarity">
    <text evidence="8">Belongs to the shikimate dehydrogenase family.</text>
</comment>
<dbReference type="SUPFAM" id="SSF51735">
    <property type="entry name" value="NAD(P)-binding Rossmann-fold domains"/>
    <property type="match status" value="1"/>
</dbReference>
<evidence type="ECO:0000256" key="5">
    <source>
        <dbReference type="ARBA" id="ARBA00023002"/>
    </source>
</evidence>
<comment type="catalytic activity">
    <reaction evidence="7 8">
        <text>shikimate + NADP(+) = 3-dehydroshikimate + NADPH + H(+)</text>
        <dbReference type="Rhea" id="RHEA:17737"/>
        <dbReference type="ChEBI" id="CHEBI:15378"/>
        <dbReference type="ChEBI" id="CHEBI:16630"/>
        <dbReference type="ChEBI" id="CHEBI:36208"/>
        <dbReference type="ChEBI" id="CHEBI:57783"/>
        <dbReference type="ChEBI" id="CHEBI:58349"/>
        <dbReference type="EC" id="1.1.1.25"/>
    </reaction>
</comment>
<evidence type="ECO:0000313" key="12">
    <source>
        <dbReference type="Proteomes" id="UP000460287"/>
    </source>
</evidence>
<dbReference type="GO" id="GO:0004764">
    <property type="term" value="F:shikimate 3-dehydrogenase (NADP+) activity"/>
    <property type="evidence" value="ECO:0007669"/>
    <property type="project" value="UniProtKB-UniRule"/>
</dbReference>
<feature type="binding site" evidence="8">
    <location>
        <position position="61"/>
    </location>
    <ligand>
        <name>shikimate</name>
        <dbReference type="ChEBI" id="CHEBI:36208"/>
    </ligand>
</feature>
<dbReference type="AlphaFoldDB" id="A0A7X2MWV5"/>
<evidence type="ECO:0000256" key="2">
    <source>
        <dbReference type="ARBA" id="ARBA00012962"/>
    </source>
</evidence>
<feature type="binding site" evidence="8">
    <location>
        <position position="209"/>
    </location>
    <ligand>
        <name>NADP(+)</name>
        <dbReference type="ChEBI" id="CHEBI:58349"/>
    </ligand>
</feature>
<dbReference type="GO" id="GO:0008652">
    <property type="term" value="P:amino acid biosynthetic process"/>
    <property type="evidence" value="ECO:0007669"/>
    <property type="project" value="UniProtKB-KW"/>
</dbReference>
<dbReference type="UniPathway" id="UPA00053">
    <property type="reaction ID" value="UER00087"/>
</dbReference>
<dbReference type="RefSeq" id="WP_154530450.1">
    <property type="nucleotide sequence ID" value="NZ_VULX01000003.1"/>
</dbReference>
<feature type="domain" description="Shikimate dehydrogenase substrate binding N-terminal" evidence="10">
    <location>
        <begin position="6"/>
        <end position="88"/>
    </location>
</feature>
<dbReference type="GO" id="GO:0005829">
    <property type="term" value="C:cytosol"/>
    <property type="evidence" value="ECO:0007669"/>
    <property type="project" value="TreeGrafter"/>
</dbReference>
<dbReference type="HAMAP" id="MF_00222">
    <property type="entry name" value="Shikimate_DH_AroE"/>
    <property type="match status" value="1"/>
</dbReference>
<evidence type="ECO:0000256" key="4">
    <source>
        <dbReference type="ARBA" id="ARBA00022857"/>
    </source>
</evidence>
<keyword evidence="12" id="KW-1185">Reference proteome</keyword>
<keyword evidence="3 8" id="KW-0028">Amino-acid biosynthesis</keyword>
<feature type="domain" description="Quinate/shikimate 5-dehydrogenase/glutamyl-tRNA reductase" evidence="9">
    <location>
        <begin position="111"/>
        <end position="173"/>
    </location>
</feature>
<feature type="binding site" evidence="8">
    <location>
        <position position="101"/>
    </location>
    <ligand>
        <name>shikimate</name>
        <dbReference type="ChEBI" id="CHEBI:36208"/>
    </ligand>
</feature>
<dbReference type="Proteomes" id="UP000460287">
    <property type="component" value="Unassembled WGS sequence"/>
</dbReference>
<comment type="pathway">
    <text evidence="1 8">Metabolic intermediate biosynthesis; chorismate biosynthesis; chorismate from D-erythrose 4-phosphate and phosphoenolpyruvate: step 4/7.</text>
</comment>
<dbReference type="GO" id="GO:0009423">
    <property type="term" value="P:chorismate biosynthetic process"/>
    <property type="evidence" value="ECO:0007669"/>
    <property type="project" value="UniProtKB-UniRule"/>
</dbReference>
<dbReference type="Pfam" id="PF08501">
    <property type="entry name" value="Shikimate_dh_N"/>
    <property type="match status" value="1"/>
</dbReference>
<feature type="binding site" evidence="8">
    <location>
        <position position="239"/>
    </location>
    <ligand>
        <name>shikimate</name>
        <dbReference type="ChEBI" id="CHEBI:36208"/>
    </ligand>
</feature>
<dbReference type="InterPro" id="IPR013708">
    <property type="entry name" value="Shikimate_DH-bd_N"/>
</dbReference>
<dbReference type="Gene3D" id="3.40.50.10860">
    <property type="entry name" value="Leucine Dehydrogenase, chain A, domain 1"/>
    <property type="match status" value="1"/>
</dbReference>
<dbReference type="InterPro" id="IPR046346">
    <property type="entry name" value="Aminoacid_DH-like_N_sf"/>
</dbReference>
<sequence>MKIFGLVGEKLSHSMSPEIHNEIFKLLKENAVYNLFEVDEDNVSEVGDALRVLNIKGINVTIPYKEELINSVDELSQEAEKIGAINTILNKDGVLKGYNTDYYGFGRMLKNFNVNLKNKVVVVLGNGGAAKAVVQYVADQNPKDILIVARNKVKAKNSFKKYDVINYDELVNIRGDIILNTTPVGMYPKAGVSVVDGSVIEKFNIAIDLIFNPFETEFLRIAREKGLKTIGGLYMLVGQAIKAEEIWLGKEISEEDEMIIYKKLKDIMEGRN</sequence>
<reference evidence="11 12" key="1">
    <citation type="submission" date="2019-08" db="EMBL/GenBank/DDBJ databases">
        <title>In-depth cultivation of the pig gut microbiome towards novel bacterial diversity and tailored functional studies.</title>
        <authorList>
            <person name="Wylensek D."/>
            <person name="Hitch T.C.A."/>
            <person name="Clavel T."/>
        </authorList>
    </citation>
    <scope>NUCLEOTIDE SEQUENCE [LARGE SCALE GENOMIC DNA]</scope>
    <source>
        <strain evidence="11 12">WCA-383-APC-5B</strain>
    </source>
</reference>
<dbReference type="InterPro" id="IPR006151">
    <property type="entry name" value="Shikm_DH/Glu-tRNA_Rdtase"/>
</dbReference>
<evidence type="ECO:0000256" key="3">
    <source>
        <dbReference type="ARBA" id="ARBA00022605"/>
    </source>
</evidence>